<evidence type="ECO:0000313" key="5">
    <source>
        <dbReference type="EMBL" id="CAB4927414.1"/>
    </source>
</evidence>
<dbReference type="InterPro" id="IPR002509">
    <property type="entry name" value="NODB_dom"/>
</dbReference>
<dbReference type="Pfam" id="PF01522">
    <property type="entry name" value="Polysacc_deac_1"/>
    <property type="match status" value="1"/>
</dbReference>
<accession>A0A6J6U2R1</accession>
<dbReference type="AlphaFoldDB" id="A0A6J6U2R1"/>
<dbReference type="InterPro" id="IPR019546">
    <property type="entry name" value="TAT_signal_bac_arc"/>
</dbReference>
<dbReference type="PROSITE" id="PS51318">
    <property type="entry name" value="TAT"/>
    <property type="match status" value="1"/>
</dbReference>
<feature type="domain" description="NodB homology" evidence="1">
    <location>
        <begin position="50"/>
        <end position="240"/>
    </location>
</feature>
<name>A0A6J6U2R1_9ZZZZ</name>
<evidence type="ECO:0000313" key="6">
    <source>
        <dbReference type="EMBL" id="CAB5061392.1"/>
    </source>
</evidence>
<evidence type="ECO:0000259" key="1">
    <source>
        <dbReference type="PROSITE" id="PS51677"/>
    </source>
</evidence>
<dbReference type="EMBL" id="CAFBMV010000007">
    <property type="protein sequence ID" value="CAB4927414.1"/>
    <property type="molecule type" value="Genomic_DNA"/>
</dbReference>
<dbReference type="PROSITE" id="PS51677">
    <property type="entry name" value="NODB"/>
    <property type="match status" value="1"/>
</dbReference>
<gene>
    <name evidence="2" type="ORF">UFOPK2289_01195</name>
    <name evidence="3" type="ORF">UFOPK2822_00951</name>
    <name evidence="4" type="ORF">UFOPK3346_01075</name>
    <name evidence="5" type="ORF">UFOPK3670_01060</name>
    <name evidence="6" type="ORF">UFOPK4308_01106</name>
</gene>
<dbReference type="InterPro" id="IPR011330">
    <property type="entry name" value="Glyco_hydro/deAcase_b/a-brl"/>
</dbReference>
<dbReference type="SUPFAM" id="SSF88713">
    <property type="entry name" value="Glycoside hydrolase/deacetylase"/>
    <property type="match status" value="1"/>
</dbReference>
<proteinExistence type="predicted"/>
<protein>
    <submittedName>
        <fullName evidence="3">Unannotated protein</fullName>
    </submittedName>
</protein>
<evidence type="ECO:0000313" key="4">
    <source>
        <dbReference type="EMBL" id="CAB4871770.1"/>
    </source>
</evidence>
<dbReference type="NCBIfam" id="TIGR01409">
    <property type="entry name" value="TAT_signal_seq"/>
    <property type="match status" value="1"/>
</dbReference>
<dbReference type="GO" id="GO:0005975">
    <property type="term" value="P:carbohydrate metabolic process"/>
    <property type="evidence" value="ECO:0007669"/>
    <property type="project" value="InterPro"/>
</dbReference>
<dbReference type="PANTHER" id="PTHR10587:SF78">
    <property type="entry name" value="PEPTIDOGLYCAN-N-ACETYLMURAMIC ACID DEACETYLASE PDAA"/>
    <property type="match status" value="1"/>
</dbReference>
<dbReference type="GO" id="GO:0016020">
    <property type="term" value="C:membrane"/>
    <property type="evidence" value="ECO:0007669"/>
    <property type="project" value="TreeGrafter"/>
</dbReference>
<dbReference type="InterPro" id="IPR006311">
    <property type="entry name" value="TAT_signal"/>
</dbReference>
<organism evidence="3">
    <name type="scientific">freshwater metagenome</name>
    <dbReference type="NCBI Taxonomy" id="449393"/>
    <lineage>
        <taxon>unclassified sequences</taxon>
        <taxon>metagenomes</taxon>
        <taxon>ecological metagenomes</taxon>
    </lineage>
</organism>
<dbReference type="EMBL" id="CAFBLE010000009">
    <property type="protein sequence ID" value="CAB4871770.1"/>
    <property type="molecule type" value="Genomic_DNA"/>
</dbReference>
<dbReference type="GO" id="GO:0016810">
    <property type="term" value="F:hydrolase activity, acting on carbon-nitrogen (but not peptide) bonds"/>
    <property type="evidence" value="ECO:0007669"/>
    <property type="project" value="InterPro"/>
</dbReference>
<sequence length="240" mass="26414">MQRESALERRIFLKSTAASIAAAAASPLFSSNADAALPTPIVELPRADYPRMAWTVDDGCSHDSVKRYIEFVKANDLRLTFFVYSSMGPWTSNMKILRPLVESGQIQLANHSTHHPDLTTLSSEDVQKELMNCHIFMKKNYGVDARPYYRPPYGAINNRVIKAAAELGYTSPVLWSGSFGDAGNVGGPKFMKLANNSMGNKKIVLGHANNLVAYNHYDSLLNILNDRGLTTVTISDAFGV</sequence>
<reference evidence="3" key="1">
    <citation type="submission" date="2020-05" db="EMBL/GenBank/DDBJ databases">
        <authorList>
            <person name="Chiriac C."/>
            <person name="Salcher M."/>
            <person name="Ghai R."/>
            <person name="Kavagutti S V."/>
        </authorList>
    </citation>
    <scope>NUCLEOTIDE SEQUENCE</scope>
</reference>
<dbReference type="CDD" id="cd10917">
    <property type="entry name" value="CE4_NodB_like_6s_7s"/>
    <property type="match status" value="1"/>
</dbReference>
<dbReference type="Gene3D" id="3.20.20.370">
    <property type="entry name" value="Glycoside hydrolase/deacetylase"/>
    <property type="match status" value="1"/>
</dbReference>
<dbReference type="InterPro" id="IPR050248">
    <property type="entry name" value="Polysacc_deacetylase_ArnD"/>
</dbReference>
<dbReference type="EMBL" id="CAEZWT010000045">
    <property type="protein sequence ID" value="CAB4672127.1"/>
    <property type="molecule type" value="Genomic_DNA"/>
</dbReference>
<dbReference type="EMBL" id="CAFBQL010000007">
    <property type="protein sequence ID" value="CAB5061392.1"/>
    <property type="molecule type" value="Genomic_DNA"/>
</dbReference>
<evidence type="ECO:0000313" key="3">
    <source>
        <dbReference type="EMBL" id="CAB4753354.1"/>
    </source>
</evidence>
<evidence type="ECO:0000313" key="2">
    <source>
        <dbReference type="EMBL" id="CAB4672127.1"/>
    </source>
</evidence>
<dbReference type="PANTHER" id="PTHR10587">
    <property type="entry name" value="GLYCOSYL TRANSFERASE-RELATED"/>
    <property type="match status" value="1"/>
</dbReference>
<dbReference type="EMBL" id="CAEZZC010000012">
    <property type="protein sequence ID" value="CAB4753354.1"/>
    <property type="molecule type" value="Genomic_DNA"/>
</dbReference>